<dbReference type="PANTHER" id="PTHR21310:SF57">
    <property type="entry name" value="BLR2944 PROTEIN"/>
    <property type="match status" value="1"/>
</dbReference>
<dbReference type="Pfam" id="PF01636">
    <property type="entry name" value="APH"/>
    <property type="match status" value="1"/>
</dbReference>
<dbReference type="Gene3D" id="3.90.1200.10">
    <property type="match status" value="1"/>
</dbReference>
<dbReference type="InterPro" id="IPR002575">
    <property type="entry name" value="Aminoglycoside_PTrfase"/>
</dbReference>
<dbReference type="AlphaFoldDB" id="A0A410RPC1"/>
<evidence type="ECO:0000259" key="1">
    <source>
        <dbReference type="Pfam" id="PF01636"/>
    </source>
</evidence>
<dbReference type="InterPro" id="IPR011009">
    <property type="entry name" value="Kinase-like_dom_sf"/>
</dbReference>
<reference evidence="2 3" key="1">
    <citation type="submission" date="2018-12" db="EMBL/GenBank/DDBJ databases">
        <title>Complete Genome Sequence of the Corallopyronin A producing Myxobacterium Corallococcus coralloides B035.</title>
        <authorList>
            <person name="Bouhired S.M."/>
            <person name="Rupp O."/>
            <person name="Blom J."/>
            <person name="Schaeberle T.F."/>
            <person name="Kehraus S."/>
            <person name="Schiefer A."/>
            <person name="Pfarr K."/>
            <person name="Goesmann A."/>
            <person name="Hoerauf A."/>
            <person name="Koenig G.M."/>
        </authorList>
    </citation>
    <scope>NUCLEOTIDE SEQUENCE [LARGE SCALE GENOMIC DNA]</scope>
    <source>
        <strain evidence="2 3">B035</strain>
    </source>
</reference>
<sequence>MTMREEHKHALESFLATKAEAREVRLIDARLLSGGAIQENWLLTAVVRGGPHEGALECVLRSDAASGVSVSHGRAQEFALLREAFRAGVTVPEPLWLGDGSVLGRAFFVMRKARGAAAGHRVVKDLGLGGDREALTERLGEELARLHAIRPPVEALSFLPVPALSPALRGVKEFQSFLDGHHTAFPALEWGIRWLERHAPKTPELVLTHRDFRTGNYMLDEAGLTAVLDWEFAAWSDPLEDLGWFCARCWRFGQFDKEAGGIGSREALARGYARVSGRQPDWEAVRYWEVFAHARWAVIAVQQGERHVSGREPSLELALTAHVVPELELELLSMTGGRNA</sequence>
<dbReference type="GO" id="GO:0016740">
    <property type="term" value="F:transferase activity"/>
    <property type="evidence" value="ECO:0007669"/>
    <property type="project" value="UniProtKB-KW"/>
</dbReference>
<protein>
    <submittedName>
        <fullName evidence="2">Aminoglycoside phosphotransferase</fullName>
    </submittedName>
</protein>
<name>A0A410RPC1_CORCK</name>
<dbReference type="RefSeq" id="WP_240672813.1">
    <property type="nucleotide sequence ID" value="NZ_CP034669.1"/>
</dbReference>
<dbReference type="InterPro" id="IPR051678">
    <property type="entry name" value="AGP_Transferase"/>
</dbReference>
<evidence type="ECO:0000313" key="3">
    <source>
        <dbReference type="Proteomes" id="UP000288758"/>
    </source>
</evidence>
<dbReference type="SUPFAM" id="SSF56112">
    <property type="entry name" value="Protein kinase-like (PK-like)"/>
    <property type="match status" value="1"/>
</dbReference>
<dbReference type="Gene3D" id="3.30.200.20">
    <property type="entry name" value="Phosphorylase Kinase, domain 1"/>
    <property type="match status" value="1"/>
</dbReference>
<dbReference type="Proteomes" id="UP000288758">
    <property type="component" value="Chromosome"/>
</dbReference>
<organism evidence="2 3">
    <name type="scientific">Corallococcus coralloides</name>
    <name type="common">Myxococcus coralloides</name>
    <dbReference type="NCBI Taxonomy" id="184914"/>
    <lineage>
        <taxon>Bacteria</taxon>
        <taxon>Pseudomonadati</taxon>
        <taxon>Myxococcota</taxon>
        <taxon>Myxococcia</taxon>
        <taxon>Myxococcales</taxon>
        <taxon>Cystobacterineae</taxon>
        <taxon>Myxococcaceae</taxon>
        <taxon>Corallococcus</taxon>
    </lineage>
</organism>
<dbReference type="PANTHER" id="PTHR21310">
    <property type="entry name" value="AMINOGLYCOSIDE PHOSPHOTRANSFERASE-RELATED-RELATED"/>
    <property type="match status" value="1"/>
</dbReference>
<dbReference type="EMBL" id="CP034669">
    <property type="protein sequence ID" value="QAT83681.1"/>
    <property type="molecule type" value="Genomic_DNA"/>
</dbReference>
<gene>
    <name evidence="2" type="ORF">EJ065_2097</name>
</gene>
<evidence type="ECO:0000313" key="2">
    <source>
        <dbReference type="EMBL" id="QAT83681.1"/>
    </source>
</evidence>
<dbReference type="InterPro" id="IPR041726">
    <property type="entry name" value="ACAD10_11_N"/>
</dbReference>
<feature type="domain" description="Aminoglycoside phosphotransferase" evidence="1">
    <location>
        <begin position="29"/>
        <end position="275"/>
    </location>
</feature>
<keyword evidence="2" id="KW-0808">Transferase</keyword>
<proteinExistence type="predicted"/>
<dbReference type="CDD" id="cd05154">
    <property type="entry name" value="ACAD10_11_N-like"/>
    <property type="match status" value="1"/>
</dbReference>
<accession>A0A410RPC1</accession>